<dbReference type="InterPro" id="IPR051686">
    <property type="entry name" value="Lipoprotein_DolP"/>
</dbReference>
<evidence type="ECO:0000313" key="4">
    <source>
        <dbReference type="Proteomes" id="UP000264071"/>
    </source>
</evidence>
<dbReference type="EMBL" id="DPIY01000012">
    <property type="protein sequence ID" value="HCT58938.1"/>
    <property type="molecule type" value="Genomic_DNA"/>
</dbReference>
<dbReference type="Proteomes" id="UP000264071">
    <property type="component" value="Unassembled WGS sequence"/>
</dbReference>
<dbReference type="InterPro" id="IPR007055">
    <property type="entry name" value="BON_dom"/>
</dbReference>
<proteinExistence type="predicted"/>
<feature type="compositionally biased region" description="Basic and acidic residues" evidence="1">
    <location>
        <begin position="93"/>
        <end position="118"/>
    </location>
</feature>
<evidence type="ECO:0000313" key="3">
    <source>
        <dbReference type="EMBL" id="HCT58938.1"/>
    </source>
</evidence>
<dbReference type="PROSITE" id="PS50914">
    <property type="entry name" value="BON"/>
    <property type="match status" value="1"/>
</dbReference>
<accession>A0A3D4VE80</accession>
<feature type="domain" description="BON" evidence="2">
    <location>
        <begin position="263"/>
        <end position="331"/>
    </location>
</feature>
<feature type="compositionally biased region" description="Polar residues" evidence="1">
    <location>
        <begin position="1"/>
        <end position="15"/>
    </location>
</feature>
<comment type="caution">
    <text evidence="3">The sequence shown here is derived from an EMBL/GenBank/DDBJ whole genome shotgun (WGS) entry which is preliminary data.</text>
</comment>
<organism evidence="3 4">
    <name type="scientific">Gemmatimonas aurantiaca</name>
    <dbReference type="NCBI Taxonomy" id="173480"/>
    <lineage>
        <taxon>Bacteria</taxon>
        <taxon>Pseudomonadati</taxon>
        <taxon>Gemmatimonadota</taxon>
        <taxon>Gemmatimonadia</taxon>
        <taxon>Gemmatimonadales</taxon>
        <taxon>Gemmatimonadaceae</taxon>
        <taxon>Gemmatimonas</taxon>
    </lineage>
</organism>
<feature type="region of interest" description="Disordered" evidence="1">
    <location>
        <begin position="317"/>
        <end position="369"/>
    </location>
</feature>
<dbReference type="PANTHER" id="PTHR34606">
    <property type="entry name" value="BON DOMAIN-CONTAINING PROTEIN"/>
    <property type="match status" value="1"/>
</dbReference>
<dbReference type="PANTHER" id="PTHR34606:SF15">
    <property type="entry name" value="BON DOMAIN-CONTAINING PROTEIN"/>
    <property type="match status" value="1"/>
</dbReference>
<reference evidence="3 4" key="1">
    <citation type="journal article" date="2018" name="Nat. Biotechnol.">
        <title>A standardized bacterial taxonomy based on genome phylogeny substantially revises the tree of life.</title>
        <authorList>
            <person name="Parks D.H."/>
            <person name="Chuvochina M."/>
            <person name="Waite D.W."/>
            <person name="Rinke C."/>
            <person name="Skarshewski A."/>
            <person name="Chaumeil P.A."/>
            <person name="Hugenholtz P."/>
        </authorList>
    </citation>
    <scope>NUCLEOTIDE SEQUENCE [LARGE SCALE GENOMIC DNA]</scope>
    <source>
        <strain evidence="3">UBA8844</strain>
    </source>
</reference>
<evidence type="ECO:0000256" key="1">
    <source>
        <dbReference type="SAM" id="MobiDB-lite"/>
    </source>
</evidence>
<dbReference type="SMART" id="SM00749">
    <property type="entry name" value="BON"/>
    <property type="match status" value="1"/>
</dbReference>
<dbReference type="InterPro" id="IPR014004">
    <property type="entry name" value="Transpt-assoc_nodulatn_dom_bac"/>
</dbReference>
<feature type="compositionally biased region" description="Gly residues" evidence="1">
    <location>
        <begin position="182"/>
        <end position="193"/>
    </location>
</feature>
<name>A0A3D4VE80_9BACT</name>
<dbReference type="Pfam" id="PF04972">
    <property type="entry name" value="BON"/>
    <property type="match status" value="1"/>
</dbReference>
<feature type="compositionally biased region" description="Basic and acidic residues" evidence="1">
    <location>
        <begin position="330"/>
        <end position="361"/>
    </location>
</feature>
<gene>
    <name evidence="3" type="ORF">DGD08_17190</name>
</gene>
<protein>
    <submittedName>
        <fullName evidence="3">BON domain-containing protein</fullName>
    </submittedName>
</protein>
<sequence>MCGEGQQINATSFQYRSDDMAREQHTRNPYRDQYHGEDYYQRYQQGRERDTRYDADEARMRDDRHWQQGPDERHSPNASRSRNDDGMYADGPSSRDRSETYRSRGNAEWEPYERESSRYRNGAANQADGYGQDMDRYQGNHRTVAPTHYDRGQNGSPNGPYNGQYADRQNEPGYGDTRGDRYGGGGFNGGRGYGARPSNGSYDQHRTDAPYYGAEFIQDMEKGRSDSRYAQREQDFDASWDSRDTNSSRSNFSGRGPKGWKRSDERIQEELSEQLERHAMIDASEIEVKVDGGEVTLSGTTTDRRTKRLAEDLADRVAGVREVQNQIRLQRADGQKARNGQDHQDGSSDRKSGADQSDGKQGKRSPMTS</sequence>
<feature type="region of interest" description="Disordered" evidence="1">
    <location>
        <begin position="1"/>
        <end position="274"/>
    </location>
</feature>
<evidence type="ECO:0000259" key="2">
    <source>
        <dbReference type="PROSITE" id="PS50914"/>
    </source>
</evidence>
<dbReference type="Gene3D" id="3.30.1340.30">
    <property type="match status" value="1"/>
</dbReference>
<feature type="compositionally biased region" description="Basic and acidic residues" evidence="1">
    <location>
        <begin position="219"/>
        <end position="246"/>
    </location>
</feature>
<dbReference type="AlphaFoldDB" id="A0A3D4VE80"/>
<feature type="compositionally biased region" description="Basic and acidic residues" evidence="1">
    <location>
        <begin position="16"/>
        <end position="85"/>
    </location>
</feature>
<feature type="compositionally biased region" description="Basic and acidic residues" evidence="1">
    <location>
        <begin position="261"/>
        <end position="274"/>
    </location>
</feature>